<sequence>MKSKTGRLSFYLLICWAIIGSVLVVILWRTNQRLERINALLLDTVTESNNLANNASEAYKIFGDCMTNQTTCKFQDVGAKLRQLNEDKEIINGRLSEIQVKLRKLK</sequence>
<name>A0A0G0NKP1_9BACT</name>
<keyword evidence="1" id="KW-0472">Membrane</keyword>
<keyword evidence="1" id="KW-0812">Transmembrane</keyword>
<evidence type="ECO:0000256" key="1">
    <source>
        <dbReference type="SAM" id="Phobius"/>
    </source>
</evidence>
<evidence type="ECO:0000313" key="2">
    <source>
        <dbReference type="EMBL" id="KKR13391.1"/>
    </source>
</evidence>
<keyword evidence="1" id="KW-1133">Transmembrane helix</keyword>
<evidence type="ECO:0000313" key="3">
    <source>
        <dbReference type="Proteomes" id="UP000034690"/>
    </source>
</evidence>
<proteinExistence type="predicted"/>
<comment type="caution">
    <text evidence="2">The sequence shown here is derived from an EMBL/GenBank/DDBJ whole genome shotgun (WGS) entry which is preliminary data.</text>
</comment>
<dbReference type="AlphaFoldDB" id="A0A0G0NKP1"/>
<dbReference type="Proteomes" id="UP000034690">
    <property type="component" value="Unassembled WGS sequence"/>
</dbReference>
<feature type="transmembrane region" description="Helical" evidence="1">
    <location>
        <begin position="6"/>
        <end position="28"/>
    </location>
</feature>
<reference evidence="2 3" key="1">
    <citation type="journal article" date="2015" name="Nature">
        <title>rRNA introns, odd ribosomes, and small enigmatic genomes across a large radiation of phyla.</title>
        <authorList>
            <person name="Brown C.T."/>
            <person name="Hug L.A."/>
            <person name="Thomas B.C."/>
            <person name="Sharon I."/>
            <person name="Castelle C.J."/>
            <person name="Singh A."/>
            <person name="Wilkins M.J."/>
            <person name="Williams K.H."/>
            <person name="Banfield J.F."/>
        </authorList>
    </citation>
    <scope>NUCLEOTIDE SEQUENCE [LARGE SCALE GENOMIC DNA]</scope>
</reference>
<gene>
    <name evidence="2" type="ORF">UT40_C0018G0036</name>
</gene>
<organism evidence="2 3">
    <name type="scientific">Candidatus Woesebacteria bacterium GW2011_GWA1_39_21b</name>
    <dbReference type="NCBI Taxonomy" id="1618551"/>
    <lineage>
        <taxon>Bacteria</taxon>
        <taxon>Candidatus Woeseibacteriota</taxon>
    </lineage>
</organism>
<accession>A0A0G0NKP1</accession>
<protein>
    <submittedName>
        <fullName evidence="2">Uncharacterized protein</fullName>
    </submittedName>
</protein>
<dbReference type="EMBL" id="LBWQ01000018">
    <property type="protein sequence ID" value="KKR13391.1"/>
    <property type="molecule type" value="Genomic_DNA"/>
</dbReference>